<dbReference type="EMBL" id="JH432201">
    <property type="status" value="NOT_ANNOTATED_CDS"/>
    <property type="molecule type" value="Genomic_DNA"/>
</dbReference>
<feature type="coiled-coil region" evidence="4">
    <location>
        <begin position="54"/>
        <end position="123"/>
    </location>
</feature>
<evidence type="ECO:0008006" key="8">
    <source>
        <dbReference type="Google" id="ProtNLM"/>
    </source>
</evidence>
<name>T1JGE6_STRMM</name>
<keyword evidence="3 4" id="KW-0175">Coiled coil</keyword>
<evidence type="ECO:0000256" key="2">
    <source>
        <dbReference type="ARBA" id="ARBA00023034"/>
    </source>
</evidence>
<reference evidence="6" key="2">
    <citation type="submission" date="2015-02" db="UniProtKB">
        <authorList>
            <consortium name="EnsemblMetazoa"/>
        </authorList>
    </citation>
    <scope>IDENTIFICATION</scope>
</reference>
<feature type="coiled-coil region" evidence="4">
    <location>
        <begin position="513"/>
        <end position="547"/>
    </location>
</feature>
<dbReference type="eggNOG" id="ENOG502QRXC">
    <property type="taxonomic scope" value="Eukaryota"/>
</dbReference>
<feature type="compositionally biased region" description="Basic and acidic residues" evidence="5">
    <location>
        <begin position="462"/>
        <end position="474"/>
    </location>
</feature>
<feature type="coiled-coil region" evidence="4">
    <location>
        <begin position="1608"/>
        <end position="1642"/>
    </location>
</feature>
<proteinExistence type="predicted"/>
<sequence>MSWFREVGGGISSITTQLTNLTKEVIAEGREEVSDHVTELSLAQQRTRELEIQCTSQKKEVERIHCANKELEERAHAAELQVNSTTKEYRSLLKQKEDEIRKLQQQQVEMQELQDKLLVQSKNANLASPSYEGSSCSAFADMDEMEFADVISSQFEINKLSDTVRRLRAERDQWKRLASSATSSQVKTEDSLNILENESIHQLQLNNKHMAKVATEPTEDQDHQDDGSLDQTLREKERTLQLLARQLEQIQGEKHELEQSQVEVGILQEAIFKLQKSETDLKEQLNSAQKTIQSNESLINQLQDEDKLKQKLEAAEMKISELLHERDQVCCDLFATKHRLMAQLDLSHANNSEMLLEVQLARHKFANKCDSKQMQLLKEKQDLANKMAQISEQSEDARGSVRMAEEENESYSVQVKHLLDRMGDAEHQQLIAGIIHALELENDVLKEQNTVLQKQLIYHDAKRPNKRSIDDEQRTSPSNRRSRSASADRSEDGSQQVMFEFDEFETSSVMSSYSELSQKNKELDEQLKMLQSQIDTHERDIEHFEMVKADWQVEKQTFGQLLDQLKNQLRAKESSFSVVTAQKGLLEVKKQMPRESSDSDVDFVLELEKLQEQIEELSQSSVQVEKERDDLLTEKETIMDDLYKANKLSESLKEKLTQYEDDESVKLKETIKTLEDSVSQLTTERDNLNRSLEELDSQHQTAVEHILESRTDMQNKYKQNQEELELSLTRVEDLQSEMDEYNEKLKEFDSIRNKLSTIETELEKAKNRNSEIEEKETQVVNRILSVLITDPEEVPQSDLVSYIEDKVEELRAHGNQVEKEKNKIKVDLENVESSRNRLEQELDSAKRALEALQTEFTRSKEEKTRSDWEIESWEDVVDDSTEKNGRENSLIKSTTKLQDLELESTSSKHSKDSSDDGQEKYGELVQRKEDLEIQVKDLETQVTELMEQKKQLESTNNDEELKTELESALKDAEQFKSMFDEVRGESEKLSNELAAVNNILKVYKENIDLEKMEDSAEKMKDLLKEKEIQVEKLKAELTQKGEIWWSEDEYRNLQHEREQILSVLDEKSRQNSSLKAEVHRLTSIVSAERSALEKLQEDTRHLLQEKESRQAEDSHMSKEAMQGLSRLLRDKELEIEALNQKNDTLIAILHQSPSTEDNQLESLLTERGNLTKQIGVLTNERQQIIAALNQKHEESVAYHAEIQRLSAALYTEHEKSSNLELQHSNVAKQYEDKQKTLINAQEELIGVRQRVTELEQQHLELKGKYAELLEKDEGEVVQVAKNDWAEMEEELDRLKKASRDKDEWLFEKDKLLREHQQRLERVGNECRRRDEEIVTMKRHIDSLNLQIGSMKDELGSSLRGQEVDRERVENATSETNILKETNSRLCLVVQEREFEITALKEKVVTLTRVVEQQSQSDSNNPEEMKRLLKESEAMQSKAQEFQQERDQALMMVNQKQQENKQINNQLQSIREREEKLHHELERLRAHLLQVEESYTQEAIHAEDREKELRNRLAQTEDRIRNTASSYTNASFQANVQVESLQQQLHVLAKQRDEALLNLDRAEDQTQQLNASLQTFQVVLEQFQQEKERDLAVLKSQHEEKMKFEAWSRRQLEYQTETLQHKLEEAKEALAAASRLSETLDQRDEVITSLKRE</sequence>
<comment type="subcellular location">
    <subcellularLocation>
        <location evidence="1">Golgi apparatus</location>
    </subcellularLocation>
</comment>
<feature type="coiled-coil region" evidence="4">
    <location>
        <begin position="607"/>
        <end position="862"/>
    </location>
</feature>
<reference evidence="7" key="1">
    <citation type="submission" date="2011-05" db="EMBL/GenBank/DDBJ databases">
        <authorList>
            <person name="Richards S.R."/>
            <person name="Qu J."/>
            <person name="Jiang H."/>
            <person name="Jhangiani S.N."/>
            <person name="Agravi P."/>
            <person name="Goodspeed R."/>
            <person name="Gross S."/>
            <person name="Mandapat C."/>
            <person name="Jackson L."/>
            <person name="Mathew T."/>
            <person name="Pu L."/>
            <person name="Thornton R."/>
            <person name="Saada N."/>
            <person name="Wilczek-Boney K.B."/>
            <person name="Lee S."/>
            <person name="Kovar C."/>
            <person name="Wu Y."/>
            <person name="Scherer S.E."/>
            <person name="Worley K.C."/>
            <person name="Muzny D.M."/>
            <person name="Gibbs R."/>
        </authorList>
    </citation>
    <scope>NUCLEOTIDE SEQUENCE</scope>
    <source>
        <strain evidence="7">Brora</strain>
    </source>
</reference>
<dbReference type="EnsemblMetazoa" id="SMAR012918-RA">
    <property type="protein sequence ID" value="SMAR012918-PA"/>
    <property type="gene ID" value="SMAR012918"/>
</dbReference>
<feature type="coiled-coil region" evidence="4">
    <location>
        <begin position="233"/>
        <end position="325"/>
    </location>
</feature>
<dbReference type="GO" id="GO:0031267">
    <property type="term" value="F:small GTPase binding"/>
    <property type="evidence" value="ECO:0007669"/>
    <property type="project" value="TreeGrafter"/>
</dbReference>
<feature type="coiled-coil region" evidence="4">
    <location>
        <begin position="921"/>
        <end position="962"/>
    </location>
</feature>
<evidence type="ECO:0000313" key="7">
    <source>
        <dbReference type="Proteomes" id="UP000014500"/>
    </source>
</evidence>
<feature type="region of interest" description="Disordered" evidence="5">
    <location>
        <begin position="877"/>
        <end position="920"/>
    </location>
</feature>
<dbReference type="Proteomes" id="UP000014500">
    <property type="component" value="Unassembled WGS sequence"/>
</dbReference>
<feature type="region of interest" description="Disordered" evidence="5">
    <location>
        <begin position="462"/>
        <end position="496"/>
    </location>
</feature>
<organism evidence="6 7">
    <name type="scientific">Strigamia maritima</name>
    <name type="common">European centipede</name>
    <name type="synonym">Geophilus maritimus</name>
    <dbReference type="NCBI Taxonomy" id="126957"/>
    <lineage>
        <taxon>Eukaryota</taxon>
        <taxon>Metazoa</taxon>
        <taxon>Ecdysozoa</taxon>
        <taxon>Arthropoda</taxon>
        <taxon>Myriapoda</taxon>
        <taxon>Chilopoda</taxon>
        <taxon>Pleurostigmophora</taxon>
        <taxon>Geophilomorpha</taxon>
        <taxon>Linotaeniidae</taxon>
        <taxon>Strigamia</taxon>
    </lineage>
</organism>
<dbReference type="GO" id="GO:0005794">
    <property type="term" value="C:Golgi apparatus"/>
    <property type="evidence" value="ECO:0007669"/>
    <property type="project" value="UniProtKB-SubCell"/>
</dbReference>
<evidence type="ECO:0000256" key="5">
    <source>
        <dbReference type="SAM" id="MobiDB-lite"/>
    </source>
</evidence>
<feature type="coiled-coil region" evidence="4">
    <location>
        <begin position="1223"/>
        <end position="1332"/>
    </location>
</feature>
<dbReference type="GO" id="GO:0007030">
    <property type="term" value="P:Golgi organization"/>
    <property type="evidence" value="ECO:0007669"/>
    <property type="project" value="TreeGrafter"/>
</dbReference>
<keyword evidence="2" id="KW-0333">Golgi apparatus</keyword>
<dbReference type="HOGENOM" id="CLU_242460_0_0_1"/>
<feature type="coiled-coil region" evidence="4">
    <location>
        <begin position="373"/>
        <end position="455"/>
    </location>
</feature>
<feature type="compositionally biased region" description="Low complexity" evidence="5">
    <location>
        <begin position="475"/>
        <end position="485"/>
    </location>
</feature>
<dbReference type="PANTHER" id="PTHR18921">
    <property type="entry name" value="MYOSIN HEAVY CHAIN - RELATED"/>
    <property type="match status" value="1"/>
</dbReference>
<keyword evidence="7" id="KW-1185">Reference proteome</keyword>
<dbReference type="STRING" id="126957.T1JGE6"/>
<feature type="compositionally biased region" description="Basic and acidic residues" evidence="5">
    <location>
        <begin position="909"/>
        <end position="920"/>
    </location>
</feature>
<dbReference type="OMA" id="IEHFEMV"/>
<dbReference type="PhylomeDB" id="T1JGE6"/>
<feature type="coiled-coil region" evidence="4">
    <location>
        <begin position="986"/>
        <end position="1148"/>
    </location>
</feature>
<accession>T1JGE6</accession>
<feature type="coiled-coil region" evidence="4">
    <location>
        <begin position="1424"/>
        <end position="1571"/>
    </location>
</feature>
<evidence type="ECO:0000256" key="1">
    <source>
        <dbReference type="ARBA" id="ARBA00004555"/>
    </source>
</evidence>
<protein>
    <recommendedName>
        <fullName evidence="8">Thyroid receptor-interacting protein 11</fullName>
    </recommendedName>
</protein>
<evidence type="ECO:0000256" key="4">
    <source>
        <dbReference type="SAM" id="Coils"/>
    </source>
</evidence>
<evidence type="ECO:0000313" key="6">
    <source>
        <dbReference type="EnsemblMetazoa" id="SMAR012918-PA"/>
    </source>
</evidence>
<evidence type="ECO:0000256" key="3">
    <source>
        <dbReference type="ARBA" id="ARBA00023054"/>
    </source>
</evidence>
<dbReference type="GO" id="GO:0006888">
    <property type="term" value="P:endoplasmic reticulum to Golgi vesicle-mediated transport"/>
    <property type="evidence" value="ECO:0007669"/>
    <property type="project" value="TreeGrafter"/>
</dbReference>
<dbReference type="PANTHER" id="PTHR18921:SF2">
    <property type="entry name" value="THYROID RECEPTOR-INTERACTING PROTEIN 11"/>
    <property type="match status" value="1"/>
</dbReference>